<dbReference type="EMBL" id="JAHJDP010000004">
    <property type="protein sequence ID" value="MBU2689413.1"/>
    <property type="molecule type" value="Genomic_DNA"/>
</dbReference>
<evidence type="ECO:0000313" key="2">
    <source>
        <dbReference type="EMBL" id="MBU2689413.1"/>
    </source>
</evidence>
<organism evidence="2 3">
    <name type="scientific">Eiseniibacteriota bacterium</name>
    <dbReference type="NCBI Taxonomy" id="2212470"/>
    <lineage>
        <taxon>Bacteria</taxon>
        <taxon>Candidatus Eiseniibacteriota</taxon>
    </lineage>
</organism>
<evidence type="ECO:0000313" key="3">
    <source>
        <dbReference type="Proteomes" id="UP000777784"/>
    </source>
</evidence>
<comment type="caution">
    <text evidence="2">The sequence shown here is derived from an EMBL/GenBank/DDBJ whole genome shotgun (WGS) entry which is preliminary data.</text>
</comment>
<dbReference type="PANTHER" id="PTHR43630:SF2">
    <property type="entry name" value="GLYCOSYLTRANSFERASE"/>
    <property type="match status" value="1"/>
</dbReference>
<dbReference type="InterPro" id="IPR029044">
    <property type="entry name" value="Nucleotide-diphossugar_trans"/>
</dbReference>
<feature type="domain" description="Glycosyltransferase 2-like" evidence="1">
    <location>
        <begin position="7"/>
        <end position="114"/>
    </location>
</feature>
<evidence type="ECO:0000259" key="1">
    <source>
        <dbReference type="Pfam" id="PF00535"/>
    </source>
</evidence>
<dbReference type="CDD" id="cd02511">
    <property type="entry name" value="Beta4Glucosyltransferase"/>
    <property type="match status" value="1"/>
</dbReference>
<dbReference type="InterPro" id="IPR001173">
    <property type="entry name" value="Glyco_trans_2-like"/>
</dbReference>
<name>A0A948RTS0_UNCEI</name>
<dbReference type="SUPFAM" id="SSF53448">
    <property type="entry name" value="Nucleotide-diphospho-sugar transferases"/>
    <property type="match status" value="1"/>
</dbReference>
<sequence>MTKLPVSIFILTLNEADRLPKTLRSVPWADEILVIDCGSTDGTIDAAEASGARVIRHPWEGYSRQKSFALTQCRHPWVLWLDADEEVTVELAHSIRKAMESETTAGGFAMARRTVYLGKALRWGGWYPDWKTRLFLKDKVRFDERMVHETAVIDGRVERLRGDLLHYSYRNLTHHLEKINEYTTLWAEGAPGRPALPDLIFRPPAKFLKAYILKLGFLEGWRGLVVATMGAYYVALKYAKLFEKYK</sequence>
<dbReference type="Pfam" id="PF00535">
    <property type="entry name" value="Glycos_transf_2"/>
    <property type="match status" value="1"/>
</dbReference>
<proteinExistence type="predicted"/>
<dbReference type="Proteomes" id="UP000777784">
    <property type="component" value="Unassembled WGS sequence"/>
</dbReference>
<dbReference type="PANTHER" id="PTHR43630">
    <property type="entry name" value="POLY-BETA-1,6-N-ACETYL-D-GLUCOSAMINE SYNTHASE"/>
    <property type="match status" value="1"/>
</dbReference>
<dbReference type="Gene3D" id="3.90.550.10">
    <property type="entry name" value="Spore Coat Polysaccharide Biosynthesis Protein SpsA, Chain A"/>
    <property type="match status" value="1"/>
</dbReference>
<dbReference type="AlphaFoldDB" id="A0A948RTS0"/>
<protein>
    <submittedName>
        <fullName evidence="2">Glycosyltransferase family 2 protein</fullName>
    </submittedName>
</protein>
<accession>A0A948RTS0</accession>
<gene>
    <name evidence="2" type="ORF">KJ970_00670</name>
</gene>
<reference evidence="2" key="1">
    <citation type="submission" date="2021-05" db="EMBL/GenBank/DDBJ databases">
        <title>Energy efficiency and biological interactions define the core microbiome of deep oligotrophic groundwater.</title>
        <authorList>
            <person name="Mehrshad M."/>
            <person name="Lopez-Fernandez M."/>
            <person name="Bell E."/>
            <person name="Bernier-Latmani R."/>
            <person name="Bertilsson S."/>
            <person name="Dopson M."/>
        </authorList>
    </citation>
    <scope>NUCLEOTIDE SEQUENCE</scope>
    <source>
        <strain evidence="2">Modern_marine.mb.64</strain>
    </source>
</reference>